<dbReference type="PROSITE" id="PS00061">
    <property type="entry name" value="ADH_SHORT"/>
    <property type="match status" value="1"/>
</dbReference>
<evidence type="ECO:0000256" key="1">
    <source>
        <dbReference type="ARBA" id="ARBA00006484"/>
    </source>
</evidence>
<comment type="similarity">
    <text evidence="1 3">Belongs to the short-chain dehydrogenases/reductases (SDR) family.</text>
</comment>
<dbReference type="EMBL" id="CP007144">
    <property type="protein sequence ID" value="AHJ95376.1"/>
    <property type="molecule type" value="Genomic_DNA"/>
</dbReference>
<dbReference type="OrthoDB" id="9786056at2"/>
<dbReference type="PANTHER" id="PTHR43976:SF16">
    <property type="entry name" value="SHORT-CHAIN DEHYDROGENASE_REDUCTASE FAMILY PROTEIN"/>
    <property type="match status" value="1"/>
</dbReference>
<accession>W8EYE7</accession>
<evidence type="ECO:0000313" key="5">
    <source>
        <dbReference type="EMBL" id="AHJ95376.1"/>
    </source>
</evidence>
<dbReference type="Proteomes" id="UP000019423">
    <property type="component" value="Plasmid pHsw1"/>
</dbReference>
<dbReference type="Gene3D" id="3.40.50.720">
    <property type="entry name" value="NAD(P)-binding Rossmann-like Domain"/>
    <property type="match status" value="1"/>
</dbReference>
<name>W8EYE7_9BACT</name>
<evidence type="ECO:0000259" key="4">
    <source>
        <dbReference type="SMART" id="SM00822"/>
    </source>
</evidence>
<dbReference type="FunFam" id="3.40.50.720:FF:000084">
    <property type="entry name" value="Short-chain dehydrogenase reductase"/>
    <property type="match status" value="1"/>
</dbReference>
<proteinExistence type="inferred from homology"/>
<dbReference type="InterPro" id="IPR057326">
    <property type="entry name" value="KR_dom"/>
</dbReference>
<geneLocation type="plasmid" evidence="5 6">
    <name>pHsw1</name>
</geneLocation>
<gene>
    <name evidence="5" type="ORF">Hsw_PA0043</name>
</gene>
<dbReference type="InterPro" id="IPR020904">
    <property type="entry name" value="Sc_DH/Rdtase_CS"/>
</dbReference>
<dbReference type="CDD" id="cd05374">
    <property type="entry name" value="17beta-HSD-like_SDR_c"/>
    <property type="match status" value="1"/>
</dbReference>
<dbReference type="PANTHER" id="PTHR43976">
    <property type="entry name" value="SHORT CHAIN DEHYDROGENASE"/>
    <property type="match status" value="1"/>
</dbReference>
<dbReference type="GO" id="GO:0016491">
    <property type="term" value="F:oxidoreductase activity"/>
    <property type="evidence" value="ECO:0007669"/>
    <property type="project" value="UniProtKB-KW"/>
</dbReference>
<dbReference type="InterPro" id="IPR002347">
    <property type="entry name" value="SDR_fam"/>
</dbReference>
<dbReference type="SMART" id="SM00822">
    <property type="entry name" value="PKS_KR"/>
    <property type="match status" value="1"/>
</dbReference>
<dbReference type="KEGG" id="hsw:Hsw_PA0043"/>
<dbReference type="eggNOG" id="COG4221">
    <property type="taxonomic scope" value="Bacteria"/>
</dbReference>
<dbReference type="InterPro" id="IPR051911">
    <property type="entry name" value="SDR_oxidoreductase"/>
</dbReference>
<evidence type="ECO:0000256" key="2">
    <source>
        <dbReference type="ARBA" id="ARBA00023002"/>
    </source>
</evidence>
<organism evidence="5 6">
    <name type="scientific">Hymenobacter swuensis DY53</name>
    <dbReference type="NCBI Taxonomy" id="1227739"/>
    <lineage>
        <taxon>Bacteria</taxon>
        <taxon>Pseudomonadati</taxon>
        <taxon>Bacteroidota</taxon>
        <taxon>Cytophagia</taxon>
        <taxon>Cytophagales</taxon>
        <taxon>Hymenobacteraceae</taxon>
        <taxon>Hymenobacter</taxon>
    </lineage>
</organism>
<reference evidence="5 6" key="1">
    <citation type="submission" date="2014-01" db="EMBL/GenBank/DDBJ databases">
        <title>Complete sequence of plasmid1 of ionizing-radiation resistance bacterium Hymenobacter swuensis DY53.</title>
        <authorList>
            <person name="Jung J.-H."/>
            <person name="Jeong S.-W."/>
            <person name="Joe M.-H."/>
            <person name="Cho y.-j."/>
            <person name="Kim M.-K."/>
            <person name="Lim S.-Y."/>
        </authorList>
    </citation>
    <scope>NUCLEOTIDE SEQUENCE [LARGE SCALE GENOMIC DNA]</scope>
    <source>
        <strain evidence="5 6">DY53</strain>
        <plasmid evidence="5 6">pHsw1</plasmid>
    </source>
</reference>
<dbReference type="SUPFAM" id="SSF51735">
    <property type="entry name" value="NAD(P)-binding Rossmann-fold domains"/>
    <property type="match status" value="1"/>
</dbReference>
<dbReference type="PRINTS" id="PR00080">
    <property type="entry name" value="SDRFAMILY"/>
</dbReference>
<dbReference type="HOGENOM" id="CLU_010194_2_9_10"/>
<keyword evidence="2" id="KW-0560">Oxidoreductase</keyword>
<dbReference type="NCBIfam" id="NF004824">
    <property type="entry name" value="PRK06180.1"/>
    <property type="match status" value="1"/>
</dbReference>
<dbReference type="InterPro" id="IPR036291">
    <property type="entry name" value="NAD(P)-bd_dom_sf"/>
</dbReference>
<feature type="domain" description="Ketoreductase" evidence="4">
    <location>
        <begin position="3"/>
        <end position="178"/>
    </location>
</feature>
<keyword evidence="6" id="KW-1185">Reference proteome</keyword>
<sequence length="277" mass="29801">MNKVWLITGANRGIGAEIARAALAAGDYVVAASRHPETAADTFGHHPHLTALHLDVTREADAARAVQQVIDQHGRLDVVVNNAGYPLLGALETTTDAEVRRQFDTNVFGLLHVTRAVLPQLRKQRAGHIINISSMQGVIGAPASSSYSGSKFAVEGLSESLQQEVAPLGIRVTLVEPGTFRTELLSDKSLHKAQDVLPDYAPTVGQTLSYVDQFSGQQPGDPQRLAAAIVQLTNEAEPPLRFLAGSDAVQYVPQALRHRLAEAEKWHALSVSTDFPT</sequence>
<evidence type="ECO:0000313" key="6">
    <source>
        <dbReference type="Proteomes" id="UP000019423"/>
    </source>
</evidence>
<dbReference type="PRINTS" id="PR00081">
    <property type="entry name" value="GDHRDH"/>
</dbReference>
<dbReference type="RefSeq" id="WP_044000324.1">
    <property type="nucleotide sequence ID" value="NZ_CP007144.1"/>
</dbReference>
<dbReference type="AlphaFoldDB" id="W8EYE7"/>
<evidence type="ECO:0000256" key="3">
    <source>
        <dbReference type="RuleBase" id="RU000363"/>
    </source>
</evidence>
<protein>
    <recommendedName>
        <fullName evidence="4">Ketoreductase domain-containing protein</fullName>
    </recommendedName>
</protein>
<dbReference type="Pfam" id="PF00106">
    <property type="entry name" value="adh_short"/>
    <property type="match status" value="1"/>
</dbReference>
<dbReference type="PATRIC" id="fig|1227739.3.peg.79"/>
<keyword evidence="5" id="KW-0614">Plasmid</keyword>